<accession>A0A9W5Q9I8</accession>
<protein>
    <submittedName>
        <fullName evidence="1">Uncharacterized protein</fullName>
    </submittedName>
</protein>
<gene>
    <name evidence="1" type="ORF">IGU_06023</name>
</gene>
<evidence type="ECO:0000313" key="2">
    <source>
        <dbReference type="Proteomes" id="UP000013989"/>
    </source>
</evidence>
<sequence length="106" mass="12338">MKVKKLSLNILYEGVVNMKQGQEELLHKFQTILLELSYECEVDDTFHNTIINLNAFSRCIDEIASDISIDRTIAKKINNQTYSNSLINKLLIYLKTKFSNLMTHNR</sequence>
<name>A0A9W5Q9I8_BACCE</name>
<dbReference type="AlphaFoldDB" id="A0A9W5Q9I8"/>
<dbReference type="Proteomes" id="UP000013989">
    <property type="component" value="Unassembled WGS sequence"/>
</dbReference>
<evidence type="ECO:0000313" key="1">
    <source>
        <dbReference type="EMBL" id="EOP49268.1"/>
    </source>
</evidence>
<proteinExistence type="predicted"/>
<reference evidence="1 2" key="1">
    <citation type="submission" date="2012-12" db="EMBL/GenBank/DDBJ databases">
        <title>The Genome Sequence of Bacillus cereus ISP2954.</title>
        <authorList>
            <consortium name="The Broad Institute Genome Sequencing Platform"/>
            <consortium name="The Broad Institute Genome Sequencing Center for Infectious Disease"/>
            <person name="Feldgarden M."/>
            <person name="Van der Auwera G.A."/>
            <person name="Mahillon J."/>
            <person name="Duprez V."/>
            <person name="Timmery S."/>
            <person name="Mattelet C."/>
            <person name="Dierick K."/>
            <person name="Sun M."/>
            <person name="Yu Z."/>
            <person name="Zhu L."/>
            <person name="Hu X."/>
            <person name="Shank E.B."/>
            <person name="Swiecicka I."/>
            <person name="Hansen B.M."/>
            <person name="Andrup L."/>
            <person name="Walker B."/>
            <person name="Young S.K."/>
            <person name="Zeng Q."/>
            <person name="Gargeya S."/>
            <person name="Fitzgerald M."/>
            <person name="Haas B."/>
            <person name="Abouelleil A."/>
            <person name="Alvarado L."/>
            <person name="Arachchi H.M."/>
            <person name="Berlin A.M."/>
            <person name="Chapman S.B."/>
            <person name="Dewar J."/>
            <person name="Goldberg J."/>
            <person name="Griggs A."/>
            <person name="Gujja S."/>
            <person name="Hansen M."/>
            <person name="Howarth C."/>
            <person name="Imamovic A."/>
            <person name="Larimer J."/>
            <person name="McCowan C."/>
            <person name="Murphy C."/>
            <person name="Neiman D."/>
            <person name="Pearson M."/>
            <person name="Priest M."/>
            <person name="Roberts A."/>
            <person name="Saif S."/>
            <person name="Shea T."/>
            <person name="Sisk P."/>
            <person name="Sykes S."/>
            <person name="Wortman J."/>
            <person name="Nusbaum C."/>
            <person name="Birren B."/>
        </authorList>
    </citation>
    <scope>NUCLEOTIDE SEQUENCE [LARGE SCALE GENOMIC DNA]</scope>
    <source>
        <strain evidence="1 2">ISP2954</strain>
    </source>
</reference>
<comment type="caution">
    <text evidence="1">The sequence shown here is derived from an EMBL/GenBank/DDBJ whole genome shotgun (WGS) entry which is preliminary data.</text>
</comment>
<dbReference type="EMBL" id="AHEJ01000137">
    <property type="protein sequence ID" value="EOP49268.1"/>
    <property type="molecule type" value="Genomic_DNA"/>
</dbReference>
<organism evidence="1 2">
    <name type="scientific">Bacillus cereus ISP2954</name>
    <dbReference type="NCBI Taxonomy" id="1053215"/>
    <lineage>
        <taxon>Bacteria</taxon>
        <taxon>Bacillati</taxon>
        <taxon>Bacillota</taxon>
        <taxon>Bacilli</taxon>
        <taxon>Bacillales</taxon>
        <taxon>Bacillaceae</taxon>
        <taxon>Bacillus</taxon>
        <taxon>Bacillus cereus group</taxon>
    </lineage>
</organism>